<protein>
    <submittedName>
        <fullName evidence="2">Uncharacterized protein</fullName>
    </submittedName>
</protein>
<evidence type="ECO:0000313" key="3">
    <source>
        <dbReference type="Proteomes" id="UP000288012"/>
    </source>
</evidence>
<reference evidence="2 3" key="1">
    <citation type="submission" date="2018-12" db="EMBL/GenBank/DDBJ databases">
        <title>Legionella sp,whole genome shotgun sequence.</title>
        <authorList>
            <person name="Wu H."/>
        </authorList>
    </citation>
    <scope>NUCLEOTIDE SEQUENCE [LARGE SCALE GENOMIC DNA]</scope>
    <source>
        <strain evidence="3">km714</strain>
    </source>
</reference>
<evidence type="ECO:0000256" key="1">
    <source>
        <dbReference type="SAM" id="MobiDB-lite"/>
    </source>
</evidence>
<feature type="compositionally biased region" description="Polar residues" evidence="1">
    <location>
        <begin position="435"/>
        <end position="447"/>
    </location>
</feature>
<name>A0A433JK88_9GAMM</name>
<dbReference type="RefSeq" id="WP_126953049.1">
    <property type="nucleotide sequence ID" value="NZ_RZGR01000009.1"/>
</dbReference>
<comment type="caution">
    <text evidence="2">The sequence shown here is derived from an EMBL/GenBank/DDBJ whole genome shotgun (WGS) entry which is preliminary data.</text>
</comment>
<gene>
    <name evidence="2" type="ORF">EKM59_04340</name>
</gene>
<organism evidence="2 3">
    <name type="scientific">Legionella septentrionalis</name>
    <dbReference type="NCBI Taxonomy" id="2498109"/>
    <lineage>
        <taxon>Bacteria</taxon>
        <taxon>Pseudomonadati</taxon>
        <taxon>Pseudomonadota</taxon>
        <taxon>Gammaproteobacteria</taxon>
        <taxon>Legionellales</taxon>
        <taxon>Legionellaceae</taxon>
        <taxon>Legionella</taxon>
    </lineage>
</organism>
<proteinExistence type="predicted"/>
<dbReference type="AlphaFoldDB" id="A0A433JK88"/>
<feature type="region of interest" description="Disordered" evidence="1">
    <location>
        <begin position="434"/>
        <end position="470"/>
    </location>
</feature>
<keyword evidence="3" id="KW-1185">Reference proteome</keyword>
<dbReference type="EMBL" id="RZGR01000009">
    <property type="protein sequence ID" value="RUQ89031.1"/>
    <property type="molecule type" value="Genomic_DNA"/>
</dbReference>
<evidence type="ECO:0000313" key="2">
    <source>
        <dbReference type="EMBL" id="RUQ89031.1"/>
    </source>
</evidence>
<sequence length="470" mass="53055">MPENDEDTQEQQNLFNQIENKVVAKILYYFKSIITLNEQKVNEINRAAYESDNTPKDISWPGNYKKYIDAIIQLFSLTKSDESKLQQKFGVPTSNEPTGSYQIYHQVSSGAPKHPELFDQIENKPLAKILSNVNPPITLNQKQVEAINQAGYNNDKTPRDISSQENYKSYVTDIIKVIYPNQNTANIQKIMLSQELQSFKASFPIMQAASQPKQASDKMNVEPSPGGLFNQIENKPLAKILSNFNPPITLNQKQVEAINQAGYNNDKTPRDISSQENYKSYVTDIIKVIYPNQNTANIQKIMLSQELQSFKASFPIMQAASQPKQASDKTNVEPSPGGLFNQIENKPLAKILSSLNPPVTLNEQQVNNINMITKDSKNITTTDGFRKYLDQVRKEGFMSKTVDEFHKEFGLDSGEPGMSRQQTAIIFENFRIQKEQNSSGVGNQPLTLANKKIDPEEPTSDSDNRPTTRM</sequence>
<dbReference type="Proteomes" id="UP000288012">
    <property type="component" value="Unassembled WGS sequence"/>
</dbReference>
<accession>A0A433JK88</accession>